<organism evidence="1">
    <name type="scientific">Anguilla anguilla</name>
    <name type="common">European freshwater eel</name>
    <name type="synonym">Muraena anguilla</name>
    <dbReference type="NCBI Taxonomy" id="7936"/>
    <lineage>
        <taxon>Eukaryota</taxon>
        <taxon>Metazoa</taxon>
        <taxon>Chordata</taxon>
        <taxon>Craniata</taxon>
        <taxon>Vertebrata</taxon>
        <taxon>Euteleostomi</taxon>
        <taxon>Actinopterygii</taxon>
        <taxon>Neopterygii</taxon>
        <taxon>Teleostei</taxon>
        <taxon>Anguilliformes</taxon>
        <taxon>Anguillidae</taxon>
        <taxon>Anguilla</taxon>
    </lineage>
</organism>
<protein>
    <submittedName>
        <fullName evidence="1">Uncharacterized protein</fullName>
    </submittedName>
</protein>
<dbReference type="EMBL" id="GBXM01024315">
    <property type="protein sequence ID" value="JAH84262.1"/>
    <property type="molecule type" value="Transcribed_RNA"/>
</dbReference>
<dbReference type="AlphaFoldDB" id="A0A0E9W1N9"/>
<name>A0A0E9W1N9_ANGAN</name>
<sequence length="18" mass="2010">MLFTVLLLFSVSLSVVLQ</sequence>
<accession>A0A0E9W1N9</accession>
<proteinExistence type="predicted"/>
<reference evidence="1" key="2">
    <citation type="journal article" date="2015" name="Fish Shellfish Immunol.">
        <title>Early steps in the European eel (Anguilla anguilla)-Vibrio vulnificus interaction in the gills: Role of the RtxA13 toxin.</title>
        <authorList>
            <person name="Callol A."/>
            <person name="Pajuelo D."/>
            <person name="Ebbesson L."/>
            <person name="Teles M."/>
            <person name="MacKenzie S."/>
            <person name="Amaro C."/>
        </authorList>
    </citation>
    <scope>NUCLEOTIDE SEQUENCE</scope>
</reference>
<evidence type="ECO:0000313" key="1">
    <source>
        <dbReference type="EMBL" id="JAH84262.1"/>
    </source>
</evidence>
<reference evidence="1" key="1">
    <citation type="submission" date="2014-11" db="EMBL/GenBank/DDBJ databases">
        <authorList>
            <person name="Amaro Gonzalez C."/>
        </authorList>
    </citation>
    <scope>NUCLEOTIDE SEQUENCE</scope>
</reference>